<dbReference type="Pfam" id="PF20263">
    <property type="entry name" value="LYRM2-like"/>
    <property type="match status" value="1"/>
</dbReference>
<dbReference type="InterPro" id="IPR000182">
    <property type="entry name" value="GNAT_dom"/>
</dbReference>
<dbReference type="OrthoDB" id="7305308at2759"/>
<evidence type="ECO:0000256" key="2">
    <source>
        <dbReference type="ARBA" id="ARBA00022679"/>
    </source>
</evidence>
<dbReference type="Gene3D" id="3.40.630.30">
    <property type="match status" value="1"/>
</dbReference>
<dbReference type="AlphaFoldDB" id="A0A8H4IKV8"/>
<dbReference type="SUPFAM" id="SSF55729">
    <property type="entry name" value="Acyl-CoA N-acyltransferases (Nat)"/>
    <property type="match status" value="1"/>
</dbReference>
<comment type="similarity">
    <text evidence="1">Belongs to the acetyltransferase family.</text>
</comment>
<dbReference type="Pfam" id="PF00583">
    <property type="entry name" value="Acetyltransf_1"/>
    <property type="match status" value="1"/>
</dbReference>
<dbReference type="FunFam" id="3.40.630.30:FF:000064">
    <property type="entry name" value="GNAT family acetyltransferase"/>
    <property type="match status" value="1"/>
</dbReference>
<dbReference type="PROSITE" id="PS51186">
    <property type="entry name" value="GNAT"/>
    <property type="match status" value="1"/>
</dbReference>
<dbReference type="EMBL" id="WWBZ02000040">
    <property type="protein sequence ID" value="KAF4305725.1"/>
    <property type="molecule type" value="Genomic_DNA"/>
</dbReference>
<name>A0A8H4IKV8_9PEZI</name>
<evidence type="ECO:0000313" key="7">
    <source>
        <dbReference type="EMBL" id="KAF4305725.1"/>
    </source>
</evidence>
<organism evidence="6 8">
    <name type="scientific">Botryosphaeria dothidea</name>
    <dbReference type="NCBI Taxonomy" id="55169"/>
    <lineage>
        <taxon>Eukaryota</taxon>
        <taxon>Fungi</taxon>
        <taxon>Dikarya</taxon>
        <taxon>Ascomycota</taxon>
        <taxon>Pezizomycotina</taxon>
        <taxon>Dothideomycetes</taxon>
        <taxon>Dothideomycetes incertae sedis</taxon>
        <taxon>Botryosphaeriales</taxon>
        <taxon>Botryosphaeriaceae</taxon>
        <taxon>Botryosphaeria</taxon>
    </lineage>
</organism>
<dbReference type="GO" id="GO:0008080">
    <property type="term" value="F:N-acetyltransferase activity"/>
    <property type="evidence" value="ECO:0007669"/>
    <property type="project" value="TreeGrafter"/>
</dbReference>
<dbReference type="CDD" id="cd04301">
    <property type="entry name" value="NAT_SF"/>
    <property type="match status" value="1"/>
</dbReference>
<evidence type="ECO:0000313" key="6">
    <source>
        <dbReference type="EMBL" id="KAF4302257.1"/>
    </source>
</evidence>
<feature type="domain" description="N-acetyltransferase" evidence="5">
    <location>
        <begin position="329"/>
        <end position="499"/>
    </location>
</feature>
<keyword evidence="8" id="KW-1185">Reference proteome</keyword>
<evidence type="ECO:0000259" key="5">
    <source>
        <dbReference type="PROSITE" id="PS51186"/>
    </source>
</evidence>
<evidence type="ECO:0000256" key="4">
    <source>
        <dbReference type="SAM" id="Phobius"/>
    </source>
</evidence>
<dbReference type="Proteomes" id="UP000572817">
    <property type="component" value="Unassembled WGS sequence"/>
</dbReference>
<proteinExistence type="inferred from homology"/>
<dbReference type="CDD" id="cd20273">
    <property type="entry name" value="Complex1_LYR_unchar"/>
    <property type="match status" value="1"/>
</dbReference>
<gene>
    <name evidence="7" type="ORF">GTA08_BOTSDO06228</name>
    <name evidence="6" type="ORF">GTA08_BOTSDO10271</name>
</gene>
<keyword evidence="2" id="KW-0808">Transferase</keyword>
<dbReference type="PANTHER" id="PTHR10545">
    <property type="entry name" value="DIAMINE N-ACETYLTRANSFERASE"/>
    <property type="match status" value="1"/>
</dbReference>
<dbReference type="EMBL" id="WWBZ02000073">
    <property type="protein sequence ID" value="KAF4302257.1"/>
    <property type="molecule type" value="Genomic_DNA"/>
</dbReference>
<dbReference type="InterPro" id="IPR051016">
    <property type="entry name" value="Diverse_Substrate_AcTransf"/>
</dbReference>
<accession>A0A8H4IKV8</accession>
<feature type="transmembrane region" description="Helical" evidence="4">
    <location>
        <begin position="304"/>
        <end position="323"/>
    </location>
</feature>
<dbReference type="InterPro" id="IPR046896">
    <property type="entry name" value="Cup1-like_N"/>
</dbReference>
<dbReference type="InterPro" id="IPR016181">
    <property type="entry name" value="Acyl_CoA_acyltransferase"/>
</dbReference>
<evidence type="ECO:0000256" key="3">
    <source>
        <dbReference type="ARBA" id="ARBA00023315"/>
    </source>
</evidence>
<comment type="caution">
    <text evidence="6">The sequence shown here is derived from an EMBL/GenBank/DDBJ whole genome shotgun (WGS) entry which is preliminary data.</text>
</comment>
<evidence type="ECO:0000256" key="1">
    <source>
        <dbReference type="ARBA" id="ARBA00008694"/>
    </source>
</evidence>
<reference evidence="6 8" key="1">
    <citation type="submission" date="2020-04" db="EMBL/GenBank/DDBJ databases">
        <title>Genome Assembly and Annotation of Botryosphaeria dothidea sdau 11-99, a Latent Pathogen of Apple Fruit Ring Rot in China.</title>
        <authorList>
            <person name="Yu C."/>
            <person name="Diao Y."/>
            <person name="Lu Q."/>
            <person name="Zhao J."/>
            <person name="Cui S."/>
            <person name="Peng C."/>
            <person name="He B."/>
            <person name="Liu H."/>
        </authorList>
    </citation>
    <scope>NUCLEOTIDE SEQUENCE [LARGE SCALE GENOMIC DNA]</scope>
    <source>
        <strain evidence="6">Sdau11-99</strain>
        <strain evidence="8">sdau11-99</strain>
    </source>
</reference>
<keyword evidence="4" id="KW-0812">Transmembrane</keyword>
<protein>
    <recommendedName>
        <fullName evidence="5">N-acetyltransferase domain-containing protein</fullName>
    </recommendedName>
</protein>
<keyword evidence="4" id="KW-1133">Transmembrane helix</keyword>
<sequence>MHQEVETDISRVRTRYASPIRATRAEPSTIHHSPTGCSHARRKPPHNACIGVTSGYMPALPAFDASGARHLLRALLRECTYLPDPAARLYAHQHTLRRFRDYHPPQKRANGLKEQPTIPQFTASRLRGALRNARKGLNFLRRANEGEAGPLQQLLLLAYGRNGRRRHELMEILLVPDPVSEREAVELWQAEVEATLDPSKSIQGIPNAVIEVPRHVGKPHRYEISPRYSKLRALLESQRRAAHPVELRRAKLKSTYVDVPLTNIWMRSFPRKREKNMVRKWYASVLDKVLPPLPEEDWERLRDLVTEAVIIIIIVVVVVVVVFNMSDKPSIRLATREDVPIILDLIRELAIYENALDSVQATEESLANTLCFASSSSTQNTPAAGTGYAKTFLLTAPEGEVAGMALFFNNYSTWRAKPGVYLEDLFVKPKYRRRGYGKLLIQELAKEVRRINGGRLEWSCLKWNEPSLKFYAGIGAKQMEEWVGLRVDGEALINLAEGRTSLDGEE</sequence>
<evidence type="ECO:0000313" key="8">
    <source>
        <dbReference type="Proteomes" id="UP000572817"/>
    </source>
</evidence>
<keyword evidence="3" id="KW-0012">Acyltransferase</keyword>
<keyword evidence="4" id="KW-0472">Membrane</keyword>
<dbReference type="PANTHER" id="PTHR10545:SF29">
    <property type="entry name" value="GH14572P-RELATED"/>
    <property type="match status" value="1"/>
</dbReference>